<feature type="compositionally biased region" description="Polar residues" evidence="1">
    <location>
        <begin position="280"/>
        <end position="294"/>
    </location>
</feature>
<reference evidence="5" key="1">
    <citation type="journal article" date="2022" name="Environ. Microbiol.">
        <title>Functional analysis, diversity, and distribution of carbendazim hydrolases MheI and CbmA, responsible for the initial step in carbendazim degradation.</title>
        <authorList>
            <person name="Zhang M."/>
            <person name="Bai X."/>
            <person name="Li Q."/>
            <person name="Zhang L."/>
            <person name="Zhu Q."/>
            <person name="Gao S."/>
            <person name="Ke Z."/>
            <person name="Jiang M."/>
            <person name="Hu J."/>
            <person name="Qiu J."/>
            <person name="Hong Q."/>
        </authorList>
    </citation>
    <scope>NUCLEOTIDE SEQUENCE [LARGE SCALE GENOMIC DNA]</scope>
    <source>
        <strain evidence="5">djl-6</strain>
    </source>
</reference>
<feature type="transmembrane region" description="Helical" evidence="2">
    <location>
        <begin position="251"/>
        <end position="274"/>
    </location>
</feature>
<evidence type="ECO:0000313" key="4">
    <source>
        <dbReference type="EMBL" id="UPU40799.1"/>
    </source>
</evidence>
<keyword evidence="2" id="KW-0812">Transmembrane</keyword>
<evidence type="ECO:0000256" key="1">
    <source>
        <dbReference type="SAM" id="MobiDB-lite"/>
    </source>
</evidence>
<organism evidence="4 5">
    <name type="scientific">Rhodococcus qingshengii JCM 15477</name>
    <dbReference type="NCBI Taxonomy" id="1303681"/>
    <lineage>
        <taxon>Bacteria</taxon>
        <taxon>Bacillati</taxon>
        <taxon>Actinomycetota</taxon>
        <taxon>Actinomycetes</taxon>
        <taxon>Mycobacteriales</taxon>
        <taxon>Nocardiaceae</taxon>
        <taxon>Rhodococcus</taxon>
        <taxon>Rhodococcus erythropolis group</taxon>
    </lineage>
</organism>
<gene>
    <name evidence="4" type="ORF">M0639_17125</name>
</gene>
<name>A0AB38R7R9_RHOSG</name>
<proteinExistence type="predicted"/>
<dbReference type="EMBL" id="CP096563">
    <property type="protein sequence ID" value="UPU40799.1"/>
    <property type="molecule type" value="Genomic_DNA"/>
</dbReference>
<evidence type="ECO:0000256" key="2">
    <source>
        <dbReference type="SAM" id="Phobius"/>
    </source>
</evidence>
<accession>A0AB38R7R9</accession>
<feature type="region of interest" description="Disordered" evidence="1">
    <location>
        <begin position="280"/>
        <end position="380"/>
    </location>
</feature>
<protein>
    <recommendedName>
        <fullName evidence="3">DUF7159 domain-containing protein</fullName>
    </recommendedName>
</protein>
<keyword evidence="2" id="KW-0472">Membrane</keyword>
<dbReference type="Proteomes" id="UP000831484">
    <property type="component" value="Chromosome"/>
</dbReference>
<evidence type="ECO:0000259" key="3">
    <source>
        <dbReference type="Pfam" id="PF23717"/>
    </source>
</evidence>
<evidence type="ECO:0000313" key="5">
    <source>
        <dbReference type="Proteomes" id="UP000831484"/>
    </source>
</evidence>
<keyword evidence="5" id="KW-1185">Reference proteome</keyword>
<dbReference type="InterPro" id="IPR055583">
    <property type="entry name" value="DUF7159"/>
</dbReference>
<keyword evidence="2" id="KW-1133">Transmembrane helix</keyword>
<dbReference type="Pfam" id="PF23717">
    <property type="entry name" value="DUF7159"/>
    <property type="match status" value="1"/>
</dbReference>
<dbReference type="AlphaFoldDB" id="A0AB38R7R9"/>
<feature type="domain" description="DUF7159" evidence="3">
    <location>
        <begin position="5"/>
        <end position="226"/>
    </location>
</feature>
<dbReference type="RefSeq" id="WP_042445978.1">
    <property type="nucleotide sequence ID" value="NZ_CP096563.1"/>
</dbReference>
<sequence length="380" mass="38798">MRESLGIALDSDSISTALVDADTPLLGPVDQHRHRWSADGGVPSAQSSARALVSAAGVAIDRASRSDLHPTSIGVVCERSDVRDLISETSSPLAGDNVVVVNGLDARLAYLRTVDTLAGVSPILAFWGEGEETVIAAIDPLSGTIDSAHRFLSSDLFANNETFTATFALIVAERDAVPKMLVAMRSPEQSREMAAVAAEQAGLGFVFLGEPGQLAIGAALVAAAHLAALHGVPLAGAIGAPVVTAAGARHWAPLAVVSTFLVLGGLLIGLLITLAPDKASTATTDRTNGETTPSIPGDEDSHDSGGPAVPVQPGHRFGESGESVDVLPSLPTTLNEVLPPCDPVAPAFPAGLRRSDPDLPSATTPPQAPGVDDCVPTRSG</sequence>